<evidence type="ECO:0000313" key="2">
    <source>
        <dbReference type="EMBL" id="MBY77210.1"/>
    </source>
</evidence>
<keyword evidence="1" id="KW-0472">Membrane</keyword>
<dbReference type="EMBL" id="GGMS01008007">
    <property type="protein sequence ID" value="MBY77210.1"/>
    <property type="molecule type" value="Transcribed_RNA"/>
</dbReference>
<proteinExistence type="predicted"/>
<dbReference type="AlphaFoldDB" id="A0A2S2QI65"/>
<feature type="transmembrane region" description="Helical" evidence="1">
    <location>
        <begin position="29"/>
        <end position="50"/>
    </location>
</feature>
<accession>A0A2S2QI65</accession>
<gene>
    <name evidence="2" type="ORF">g.131029</name>
</gene>
<sequence>MNKNIIILHTMTTTYDVDGIPEFLNLFSLAYASTNLTVFFILFVIIITFITDSCKLRALESGNHRCFSFSLHKENQNIFYIALGRFPSRLLNCHLIKFISTVKGRLCLIFFIVVRGQVG</sequence>
<name>A0A2S2QI65_9HEMI</name>
<protein>
    <submittedName>
        <fullName evidence="2">Uncharacterized protein</fullName>
    </submittedName>
</protein>
<evidence type="ECO:0000256" key="1">
    <source>
        <dbReference type="SAM" id="Phobius"/>
    </source>
</evidence>
<organism evidence="2">
    <name type="scientific">Sipha flava</name>
    <name type="common">yellow sugarcane aphid</name>
    <dbReference type="NCBI Taxonomy" id="143950"/>
    <lineage>
        <taxon>Eukaryota</taxon>
        <taxon>Metazoa</taxon>
        <taxon>Ecdysozoa</taxon>
        <taxon>Arthropoda</taxon>
        <taxon>Hexapoda</taxon>
        <taxon>Insecta</taxon>
        <taxon>Pterygota</taxon>
        <taxon>Neoptera</taxon>
        <taxon>Paraneoptera</taxon>
        <taxon>Hemiptera</taxon>
        <taxon>Sternorrhyncha</taxon>
        <taxon>Aphidomorpha</taxon>
        <taxon>Aphidoidea</taxon>
        <taxon>Aphididae</taxon>
        <taxon>Sipha</taxon>
    </lineage>
</organism>
<keyword evidence="1" id="KW-0812">Transmembrane</keyword>
<reference evidence="2" key="1">
    <citation type="submission" date="2018-04" db="EMBL/GenBank/DDBJ databases">
        <title>Transcriptome assembly of Sipha flava.</title>
        <authorList>
            <person name="Scully E.D."/>
            <person name="Geib S.M."/>
            <person name="Palmer N.A."/>
            <person name="Koch K."/>
            <person name="Bradshaw J."/>
            <person name="Heng-Moss T."/>
            <person name="Sarath G."/>
        </authorList>
    </citation>
    <scope>NUCLEOTIDE SEQUENCE</scope>
</reference>
<keyword evidence="1" id="KW-1133">Transmembrane helix</keyword>